<organism evidence="2 3">
    <name type="scientific">Pseudoflavonifractor capillosus ATCC 29799</name>
    <dbReference type="NCBI Taxonomy" id="411467"/>
    <lineage>
        <taxon>Bacteria</taxon>
        <taxon>Bacillati</taxon>
        <taxon>Bacillota</taxon>
        <taxon>Clostridia</taxon>
        <taxon>Eubacteriales</taxon>
        <taxon>Oscillospiraceae</taxon>
        <taxon>Pseudoflavonifractor</taxon>
    </lineage>
</organism>
<reference evidence="2 3" key="2">
    <citation type="submission" date="2007-06" db="EMBL/GenBank/DDBJ databases">
        <title>Draft genome sequence of Pseudoflavonifractor capillosus ATCC 29799.</title>
        <authorList>
            <person name="Sudarsanam P."/>
            <person name="Ley R."/>
            <person name="Guruge J."/>
            <person name="Turnbaugh P.J."/>
            <person name="Mahowald M."/>
            <person name="Liep D."/>
            <person name="Gordon J."/>
        </authorList>
    </citation>
    <scope>NUCLEOTIDE SEQUENCE [LARGE SCALE GENOMIC DNA]</scope>
    <source>
        <strain evidence="2 3">ATCC 29799</strain>
    </source>
</reference>
<evidence type="ECO:0000313" key="2">
    <source>
        <dbReference type="EMBL" id="EDM99773.1"/>
    </source>
</evidence>
<protein>
    <recommendedName>
        <fullName evidence="1">Cysteine-rich VLP domain-containing protein</fullName>
    </recommendedName>
</protein>
<evidence type="ECO:0000259" key="1">
    <source>
        <dbReference type="Pfam" id="PF14194"/>
    </source>
</evidence>
<dbReference type="eggNOG" id="ENOG502Z9XT">
    <property type="taxonomic scope" value="Bacteria"/>
</dbReference>
<sequence length="176" mass="20073">MIYRIQAFSAVQFNYSLRFTFIINHKSHKINSLHEMEESAWKNICICCNHKAGRKNNLSIQMTPKQRRKANALIQKSCCNYDSGNCIALDDGEPCVCVQSISYSLCCTWFRDWVLPGASALQAEITSPKGLKRCAECGAPFLAKSNRAKYCSNCARKVHRRQKTASDRKRRLNTDK</sequence>
<gene>
    <name evidence="2" type="ORF">BACCAP_02509</name>
</gene>
<dbReference type="Proteomes" id="UP000003639">
    <property type="component" value="Unassembled WGS sequence"/>
</dbReference>
<evidence type="ECO:0000313" key="3">
    <source>
        <dbReference type="Proteomes" id="UP000003639"/>
    </source>
</evidence>
<dbReference type="STRING" id="411467.BACCAP_02509"/>
<proteinExistence type="predicted"/>
<dbReference type="EMBL" id="AAXG02000015">
    <property type="protein sequence ID" value="EDM99773.1"/>
    <property type="molecule type" value="Genomic_DNA"/>
</dbReference>
<name>A6NWB6_9FIRM</name>
<dbReference type="InterPro" id="IPR025973">
    <property type="entry name" value="Cys_rich_VLP_dom"/>
</dbReference>
<accession>A6NWB6</accession>
<comment type="caution">
    <text evidence="2">The sequence shown here is derived from an EMBL/GenBank/DDBJ whole genome shotgun (WGS) entry which is preliminary data.</text>
</comment>
<feature type="domain" description="Cysteine-rich VLP" evidence="1">
    <location>
        <begin position="63"/>
        <end position="116"/>
    </location>
</feature>
<keyword evidence="3" id="KW-1185">Reference proteome</keyword>
<dbReference type="AlphaFoldDB" id="A6NWB6"/>
<reference evidence="2 3" key="1">
    <citation type="submission" date="2007-04" db="EMBL/GenBank/DDBJ databases">
        <authorList>
            <person name="Fulton L."/>
            <person name="Clifton S."/>
            <person name="Fulton B."/>
            <person name="Xu J."/>
            <person name="Minx P."/>
            <person name="Pepin K.H."/>
            <person name="Johnson M."/>
            <person name="Thiruvilangam P."/>
            <person name="Bhonagiri V."/>
            <person name="Nash W.E."/>
            <person name="Mardis E.R."/>
            <person name="Wilson R.K."/>
        </authorList>
    </citation>
    <scope>NUCLEOTIDE SEQUENCE [LARGE SCALE GENOMIC DNA]</scope>
    <source>
        <strain evidence="2 3">ATCC 29799</strain>
    </source>
</reference>
<dbReference type="Pfam" id="PF14194">
    <property type="entry name" value="Cys_rich_VLP"/>
    <property type="match status" value="1"/>
</dbReference>